<feature type="region of interest" description="Disordered" evidence="1">
    <location>
        <begin position="252"/>
        <end position="271"/>
    </location>
</feature>
<feature type="region of interest" description="Disordered" evidence="1">
    <location>
        <begin position="277"/>
        <end position="355"/>
    </location>
</feature>
<dbReference type="AlphaFoldDB" id="A0A812MU52"/>
<dbReference type="EMBL" id="CAJNJA010011768">
    <property type="protein sequence ID" value="CAE7279375.1"/>
    <property type="molecule type" value="Genomic_DNA"/>
</dbReference>
<evidence type="ECO:0000313" key="2">
    <source>
        <dbReference type="EMBL" id="CAE7279375.1"/>
    </source>
</evidence>
<accession>A0A812MU52</accession>
<name>A0A812MU52_9DINO</name>
<gene>
    <name evidence="2" type="primary">ppk5</name>
    <name evidence="2" type="ORF">SNEC2469_LOCUS6802</name>
</gene>
<dbReference type="Proteomes" id="UP000601435">
    <property type="component" value="Unassembled WGS sequence"/>
</dbReference>
<feature type="compositionally biased region" description="Acidic residues" evidence="1">
    <location>
        <begin position="283"/>
        <end position="292"/>
    </location>
</feature>
<keyword evidence="3" id="KW-1185">Reference proteome</keyword>
<evidence type="ECO:0000256" key="1">
    <source>
        <dbReference type="SAM" id="MobiDB-lite"/>
    </source>
</evidence>
<sequence>MGFESAVDLPLTDEEDEPEEEAEGGREAAPSVPPKKSVDFDVPEPRSSAPSKAARKGTGFVLTSDLPLTDEEDEPDEAEGGNEAAPSVPPKKSVDFDAAGAGATKQRSVQGTGFVLTADLPLTDEEDEEDEKVPSKPAKKNVDFSAAASLVVPEPQGAAPSKATRKGTGFVLAADLPLTDEEDELDEAEGSGAVPSAPKKNVGFSAVPEPRSTAPSKAARKGTGFVLTADLPLTDEEDEEVQLAPKPVQKNVDFSAVPEPRNASPLKAARKGTGFVLAADLPMSDDEDEDEVPSSSHSQPSRRNIGFTEDVRAQAPSDGGGKAARKGTGFVSPADLPSDDEEEDQEALEGSGEGS</sequence>
<feature type="compositionally biased region" description="Acidic residues" evidence="1">
    <location>
        <begin position="122"/>
        <end position="131"/>
    </location>
</feature>
<feature type="region of interest" description="Disordered" evidence="1">
    <location>
        <begin position="1"/>
        <end position="142"/>
    </location>
</feature>
<reference evidence="2" key="1">
    <citation type="submission" date="2021-02" db="EMBL/GenBank/DDBJ databases">
        <authorList>
            <person name="Dougan E. K."/>
            <person name="Rhodes N."/>
            <person name="Thang M."/>
            <person name="Chan C."/>
        </authorList>
    </citation>
    <scope>NUCLEOTIDE SEQUENCE</scope>
</reference>
<comment type="caution">
    <text evidence="2">The sequence shown here is derived from an EMBL/GenBank/DDBJ whole genome shotgun (WGS) entry which is preliminary data.</text>
</comment>
<feature type="compositionally biased region" description="Acidic residues" evidence="1">
    <location>
        <begin position="11"/>
        <end position="22"/>
    </location>
</feature>
<feature type="compositionally biased region" description="Acidic residues" evidence="1">
    <location>
        <begin position="337"/>
        <end position="347"/>
    </location>
</feature>
<proteinExistence type="predicted"/>
<feature type="compositionally biased region" description="Acidic residues" evidence="1">
    <location>
        <begin position="68"/>
        <end position="80"/>
    </location>
</feature>
<evidence type="ECO:0000313" key="3">
    <source>
        <dbReference type="Proteomes" id="UP000601435"/>
    </source>
</evidence>
<feature type="compositionally biased region" description="Acidic residues" evidence="1">
    <location>
        <begin position="178"/>
        <end position="189"/>
    </location>
</feature>
<feature type="region of interest" description="Disordered" evidence="1">
    <location>
        <begin position="176"/>
        <end position="221"/>
    </location>
</feature>
<dbReference type="OrthoDB" id="438410at2759"/>
<protein>
    <submittedName>
        <fullName evidence="2">Ppk5 protein</fullName>
    </submittedName>
</protein>
<organism evidence="2 3">
    <name type="scientific">Symbiodinium necroappetens</name>
    <dbReference type="NCBI Taxonomy" id="1628268"/>
    <lineage>
        <taxon>Eukaryota</taxon>
        <taxon>Sar</taxon>
        <taxon>Alveolata</taxon>
        <taxon>Dinophyceae</taxon>
        <taxon>Suessiales</taxon>
        <taxon>Symbiodiniaceae</taxon>
        <taxon>Symbiodinium</taxon>
    </lineage>
</organism>
<feature type="non-terminal residue" evidence="2">
    <location>
        <position position="1"/>
    </location>
</feature>